<dbReference type="PROSITE" id="PS50245">
    <property type="entry name" value="CAP_GLY_2"/>
    <property type="match status" value="2"/>
</dbReference>
<evidence type="ECO:0000313" key="10">
    <source>
        <dbReference type="Proteomes" id="UP000515159"/>
    </source>
</evidence>
<dbReference type="FunFam" id="2.30.30.190:FF:000002">
    <property type="entry name" value="CAP-Gly domain containing linker protein 1"/>
    <property type="match status" value="1"/>
</dbReference>
<sequence>MSLLKPSGLKAPSKIGKPGSTAPKTSASPPAASSGKAVSGEKPSSTSAAETQEEFVDDFRIGERVWVNGNKPGFIQFLGETQFAPGQWAGIVLDEPIGKNDGSVAGVRYFQCEACRGIFTRPSKLSRKPLAENEANGTQTAPVSRATSPTSVSSTSVVSPPALSVATPVKPTMKEVVGNLTKTASESMSNLSEAGSVKKAERELKMGDRVLVGGTKAGVVRFLGETDFAKGEWCGVELDEPLGKNDGAVAGTRYFQCQTKYGLFAPVHKVTKIGFPSTTPAKAKTAVRKMVTTPSTPSALKRSPSASSISSMSSVASSVSSKPSRTGLLTETSSRYARKISGTTALQEALKEKQQHIEQLLAERDLERAEVAKATSHVGEVEQELAVIRDGHDQYVMEMEAKMDQLRSMVEAADREKVEFLNQLEEEKRKVEDLQFRVEEESITKGDLETQTKLEHARIKELEQSLLFEKTKADKLQRELEDTRVATVSEKSRIMELEKHLSLREKEVAELQQRLESAKPVGDVDTSLSLLKEITCLQEQIALANQEHQNEINKLKGSLENTEEAHKKEVNTMRTSMEKISKDNETLKSKLDHASKENADVIELWKSKLESAIVSHQEAMEELKFSFSKGMGAQTAEFFETKTQLEKLKLEHQNAVENLKISKDTERSALLKEIDALKSKHLEATEGKEKALEALRSKLESAEEQHLIEMEDALNKLQESEIKVKELEALQVKCKEQTEVIDRFTAQIKATEEKLSNLDALQKANSEGKLEFQTLKEKLEAAEVQIKKVETEMVSQSSKASEVAKELQERDEKLVSLEKQLADGSQVKDSLEKELQDWKKKCTSNSEEVKSLEQTVQETLEKLNKKEETCASLSSELQEFKSQHAAMEKICKMGAEKEEQLTRAKAKLENQISEMIQSSGNSVAQLSKMNEELKNKERKLEELQAEFSKAAEKANSLQETVDNLTVKAEQVLQDTHRKHQAELETMQNKLGTLENQIEKNLNQKKEVQILHEKAISEMTTQHSEALAKVKLSMQEAEEMVKAAEKRTSDHEKQIEELEKQVKEGKAVQTAEEALHIVEQVSKEKEHLLQEKNTALTSLEESRQINRTLQSQVDTLKQQNLKTEEELSQSKELFSLENKKMDDLRKETEELKLAATRKSQQLTALQEESAKLAEELGRSREEVTSIQKLEGERSVLNNQLLEMKKRNSVLKNEFDEEKDSLQQSINTSSALIIEKDKELEKLRSEITLLRGETASTKTLQSIVESLESDKKKLEKKVKNLEQELGENKRQLNNVSSASGDALHSELQEEKLSTEGQHMIDFLNSVIVDLQRKNEDLKLKLEKMAEASLNGNSVENVDNFESLNGTKKKPPPRLFCDICDCFDLHDTEDCPTQEQLPDSPPHSTHHGSRKEDRPYCNICEVFGHWTSNCNDDETF</sequence>
<evidence type="ECO:0000256" key="3">
    <source>
        <dbReference type="ARBA" id="ARBA00022701"/>
    </source>
</evidence>
<gene>
    <name evidence="11" type="primary">CLIP1</name>
</gene>
<dbReference type="PANTHER" id="PTHR18916">
    <property type="entry name" value="DYNACTIN 1-RELATED MICROTUBULE-BINDING"/>
    <property type="match status" value="1"/>
</dbReference>
<feature type="compositionally biased region" description="Low complexity" evidence="8">
    <location>
        <begin position="301"/>
        <end position="325"/>
    </location>
</feature>
<evidence type="ECO:0000256" key="2">
    <source>
        <dbReference type="ARBA" id="ARBA00022490"/>
    </source>
</evidence>
<dbReference type="Pfam" id="PF01302">
    <property type="entry name" value="CAP_GLY"/>
    <property type="match status" value="2"/>
</dbReference>
<evidence type="ECO:0000259" key="9">
    <source>
        <dbReference type="PROSITE" id="PS50245"/>
    </source>
</evidence>
<evidence type="ECO:0000256" key="1">
    <source>
        <dbReference type="ARBA" id="ARBA00004245"/>
    </source>
</evidence>
<keyword evidence="6" id="KW-0206">Cytoskeleton</keyword>
<evidence type="ECO:0000313" key="11">
    <source>
        <dbReference type="RefSeq" id="XP_033810124.1"/>
    </source>
</evidence>
<protein>
    <submittedName>
        <fullName evidence="11">CAP-Gly domain-containing linker protein 1 isoform X5</fullName>
    </submittedName>
</protein>
<dbReference type="GeneID" id="117364714"/>
<dbReference type="GO" id="GO:0005634">
    <property type="term" value="C:nucleus"/>
    <property type="evidence" value="ECO:0007669"/>
    <property type="project" value="TreeGrafter"/>
</dbReference>
<dbReference type="GO" id="GO:0035371">
    <property type="term" value="C:microtubule plus-end"/>
    <property type="evidence" value="ECO:0007669"/>
    <property type="project" value="TreeGrafter"/>
</dbReference>
<reference evidence="11" key="1">
    <citation type="submission" date="2025-08" db="UniProtKB">
        <authorList>
            <consortium name="RefSeq"/>
        </authorList>
    </citation>
    <scope>IDENTIFICATION</scope>
</reference>
<accession>A0A6P8RX83</accession>
<keyword evidence="4" id="KW-0677">Repeat</keyword>
<proteinExistence type="predicted"/>
<dbReference type="SMART" id="SM01052">
    <property type="entry name" value="CAP_GLY"/>
    <property type="match status" value="2"/>
</dbReference>
<feature type="coiled-coil region" evidence="7">
    <location>
        <begin position="645"/>
        <end position="1348"/>
    </location>
</feature>
<feature type="region of interest" description="Disordered" evidence="8">
    <location>
        <begin position="1"/>
        <end position="54"/>
    </location>
</feature>
<dbReference type="Gene3D" id="2.30.30.190">
    <property type="entry name" value="CAP Gly-rich-like domain"/>
    <property type="match status" value="2"/>
</dbReference>
<dbReference type="SUPFAM" id="SSF74924">
    <property type="entry name" value="Cap-Gly domain"/>
    <property type="match status" value="2"/>
</dbReference>
<dbReference type="RefSeq" id="XP_033810124.1">
    <property type="nucleotide sequence ID" value="XM_033954233.1"/>
</dbReference>
<feature type="region of interest" description="Disordered" evidence="8">
    <location>
        <begin position="1388"/>
        <end position="1409"/>
    </location>
</feature>
<evidence type="ECO:0000256" key="8">
    <source>
        <dbReference type="SAM" id="MobiDB-lite"/>
    </source>
</evidence>
<dbReference type="CTD" id="6249"/>
<keyword evidence="2" id="KW-0963">Cytoplasm</keyword>
<dbReference type="InterPro" id="IPR032108">
    <property type="entry name" value="CLIP1_ZNF"/>
</dbReference>
<dbReference type="Proteomes" id="UP000515159">
    <property type="component" value="Chromosome 8"/>
</dbReference>
<organism evidence="10 11">
    <name type="scientific">Geotrypetes seraphini</name>
    <name type="common">Gaboon caecilian</name>
    <name type="synonym">Caecilia seraphini</name>
    <dbReference type="NCBI Taxonomy" id="260995"/>
    <lineage>
        <taxon>Eukaryota</taxon>
        <taxon>Metazoa</taxon>
        <taxon>Chordata</taxon>
        <taxon>Craniata</taxon>
        <taxon>Vertebrata</taxon>
        <taxon>Euteleostomi</taxon>
        <taxon>Amphibia</taxon>
        <taxon>Gymnophiona</taxon>
        <taxon>Geotrypetes</taxon>
    </lineage>
</organism>
<feature type="region of interest" description="Disordered" evidence="8">
    <location>
        <begin position="126"/>
        <end position="158"/>
    </location>
</feature>
<comment type="subcellular location">
    <subcellularLocation>
        <location evidence="1">Cytoplasm</location>
        <location evidence="1">Cytoskeleton</location>
    </subcellularLocation>
</comment>
<dbReference type="GO" id="GO:0031116">
    <property type="term" value="P:positive regulation of microtubule polymerization"/>
    <property type="evidence" value="ECO:0007669"/>
    <property type="project" value="TreeGrafter"/>
</dbReference>
<feature type="compositionally biased region" description="Low complexity" evidence="8">
    <location>
        <begin position="142"/>
        <end position="158"/>
    </location>
</feature>
<keyword evidence="10" id="KW-1185">Reference proteome</keyword>
<keyword evidence="3" id="KW-0493">Microtubule</keyword>
<dbReference type="GO" id="GO:0051010">
    <property type="term" value="F:microtubule plus-end binding"/>
    <property type="evidence" value="ECO:0007669"/>
    <property type="project" value="TreeGrafter"/>
</dbReference>
<dbReference type="GO" id="GO:0005938">
    <property type="term" value="C:cell cortex"/>
    <property type="evidence" value="ECO:0007669"/>
    <property type="project" value="TreeGrafter"/>
</dbReference>
<dbReference type="InterPro" id="IPR000938">
    <property type="entry name" value="CAP-Gly_domain"/>
</dbReference>
<dbReference type="FunFam" id="2.30.30.190:FF:000001">
    <property type="entry name" value="Putative CAP-Gly domain-containing linker protein 1"/>
    <property type="match status" value="1"/>
</dbReference>
<dbReference type="Pfam" id="PF16641">
    <property type="entry name" value="CLIP1_ZNF"/>
    <property type="match status" value="2"/>
</dbReference>
<evidence type="ECO:0000256" key="5">
    <source>
        <dbReference type="ARBA" id="ARBA00023054"/>
    </source>
</evidence>
<feature type="compositionally biased region" description="Low complexity" evidence="8">
    <location>
        <begin position="18"/>
        <end position="37"/>
    </location>
</feature>
<feature type="coiled-coil region" evidence="7">
    <location>
        <begin position="343"/>
        <end position="370"/>
    </location>
</feature>
<dbReference type="GO" id="GO:0031122">
    <property type="term" value="P:cytoplasmic microtubule organization"/>
    <property type="evidence" value="ECO:0007669"/>
    <property type="project" value="TreeGrafter"/>
</dbReference>
<dbReference type="PROSITE" id="PS00845">
    <property type="entry name" value="CAP_GLY_1"/>
    <property type="match status" value="2"/>
</dbReference>
<evidence type="ECO:0000256" key="4">
    <source>
        <dbReference type="ARBA" id="ARBA00022737"/>
    </source>
</evidence>
<keyword evidence="5 7" id="KW-0175">Coiled coil</keyword>
<dbReference type="PANTHER" id="PTHR18916:SF44">
    <property type="entry name" value="CAP-GLY DOMAIN-CONTAINING LINKER PROTEIN 1"/>
    <property type="match status" value="1"/>
</dbReference>
<dbReference type="Gene3D" id="1.10.287.1490">
    <property type="match status" value="1"/>
</dbReference>
<evidence type="ECO:0000256" key="6">
    <source>
        <dbReference type="ARBA" id="ARBA00023212"/>
    </source>
</evidence>
<feature type="domain" description="CAP-Gly" evidence="9">
    <location>
        <begin position="224"/>
        <end position="266"/>
    </location>
</feature>
<feature type="region of interest" description="Disordered" evidence="8">
    <location>
        <begin position="287"/>
        <end position="330"/>
    </location>
</feature>
<feature type="domain" description="CAP-Gly" evidence="9">
    <location>
        <begin position="79"/>
        <end position="121"/>
    </location>
</feature>
<dbReference type="InterPro" id="IPR036859">
    <property type="entry name" value="CAP-Gly_dom_sf"/>
</dbReference>
<feature type="coiled-coil region" evidence="7">
    <location>
        <begin position="396"/>
        <end position="597"/>
    </location>
</feature>
<name>A0A6P8RX83_GEOSA</name>
<evidence type="ECO:0000256" key="7">
    <source>
        <dbReference type="SAM" id="Coils"/>
    </source>
</evidence>